<feature type="domain" description="Response regulatory" evidence="2">
    <location>
        <begin position="11"/>
        <end position="126"/>
    </location>
</feature>
<evidence type="ECO:0000259" key="3">
    <source>
        <dbReference type="PROSITE" id="PS51831"/>
    </source>
</evidence>
<accession>A0A3S2WV07</accession>
<dbReference type="InterPro" id="IPR006674">
    <property type="entry name" value="HD_domain"/>
</dbReference>
<dbReference type="CDD" id="cd00077">
    <property type="entry name" value="HDc"/>
    <property type="match status" value="1"/>
</dbReference>
<name>A0A3S2WV07_9PROT</name>
<dbReference type="Gene3D" id="1.10.3210.10">
    <property type="entry name" value="Hypothetical protein af1432"/>
    <property type="match status" value="1"/>
</dbReference>
<dbReference type="Pfam" id="PF13487">
    <property type="entry name" value="HD_5"/>
    <property type="match status" value="1"/>
</dbReference>
<dbReference type="Gene3D" id="3.40.50.2300">
    <property type="match status" value="1"/>
</dbReference>
<dbReference type="SMART" id="SM00448">
    <property type="entry name" value="REC"/>
    <property type="match status" value="1"/>
</dbReference>
<evidence type="ECO:0000313" key="5">
    <source>
        <dbReference type="EMBL" id="RVU39156.1"/>
    </source>
</evidence>
<dbReference type="InterPro" id="IPR001789">
    <property type="entry name" value="Sig_transdc_resp-reg_receiver"/>
</dbReference>
<feature type="domain" description="HD-GYP" evidence="4">
    <location>
        <begin position="146"/>
        <end position="343"/>
    </location>
</feature>
<dbReference type="InterPro" id="IPR052020">
    <property type="entry name" value="Cyclic_di-GMP/3'3'-cGAMP_PDE"/>
</dbReference>
<dbReference type="Pfam" id="PF00072">
    <property type="entry name" value="Response_reg"/>
    <property type="match status" value="1"/>
</dbReference>
<gene>
    <name evidence="5" type="ORF">EOI86_07865</name>
</gene>
<dbReference type="GO" id="GO:0008081">
    <property type="term" value="F:phosphoric diester hydrolase activity"/>
    <property type="evidence" value="ECO:0007669"/>
    <property type="project" value="UniProtKB-ARBA"/>
</dbReference>
<dbReference type="PROSITE" id="PS51832">
    <property type="entry name" value="HD_GYP"/>
    <property type="match status" value="1"/>
</dbReference>
<protein>
    <submittedName>
        <fullName evidence="5">Response regulator</fullName>
    </submittedName>
</protein>
<dbReference type="PROSITE" id="PS51831">
    <property type="entry name" value="HD"/>
    <property type="match status" value="1"/>
</dbReference>
<evidence type="ECO:0000313" key="6">
    <source>
        <dbReference type="Proteomes" id="UP000287447"/>
    </source>
</evidence>
<dbReference type="SUPFAM" id="SSF109604">
    <property type="entry name" value="HD-domain/PDEase-like"/>
    <property type="match status" value="1"/>
</dbReference>
<dbReference type="PANTHER" id="PTHR45228">
    <property type="entry name" value="CYCLIC DI-GMP PHOSPHODIESTERASE TM_0186-RELATED"/>
    <property type="match status" value="1"/>
</dbReference>
<dbReference type="InterPro" id="IPR003607">
    <property type="entry name" value="HD/PDEase_dom"/>
</dbReference>
<evidence type="ECO:0000259" key="4">
    <source>
        <dbReference type="PROSITE" id="PS51832"/>
    </source>
</evidence>
<dbReference type="GO" id="GO:0000160">
    <property type="term" value="P:phosphorelay signal transduction system"/>
    <property type="evidence" value="ECO:0007669"/>
    <property type="project" value="InterPro"/>
</dbReference>
<organism evidence="5 6">
    <name type="scientific">Hwanghaeella grinnelliae</name>
    <dbReference type="NCBI Taxonomy" id="2500179"/>
    <lineage>
        <taxon>Bacteria</taxon>
        <taxon>Pseudomonadati</taxon>
        <taxon>Pseudomonadota</taxon>
        <taxon>Alphaproteobacteria</taxon>
        <taxon>Rhodospirillales</taxon>
        <taxon>Rhodospirillaceae</taxon>
        <taxon>Hwanghaeella</taxon>
    </lineage>
</organism>
<dbReference type="EMBL" id="SADE01000001">
    <property type="protein sequence ID" value="RVU39156.1"/>
    <property type="molecule type" value="Genomic_DNA"/>
</dbReference>
<proteinExistence type="predicted"/>
<evidence type="ECO:0000259" key="2">
    <source>
        <dbReference type="PROSITE" id="PS50110"/>
    </source>
</evidence>
<dbReference type="Proteomes" id="UP000287447">
    <property type="component" value="Unassembled WGS sequence"/>
</dbReference>
<keyword evidence="6" id="KW-1185">Reference proteome</keyword>
<reference evidence="6" key="1">
    <citation type="submission" date="2019-01" db="EMBL/GenBank/DDBJ databases">
        <title>Gri0909 isolated from a small marine red alga.</title>
        <authorList>
            <person name="Kim J."/>
            <person name="Jeong S.E."/>
            <person name="Jeon C.O."/>
        </authorList>
    </citation>
    <scope>NUCLEOTIDE SEQUENCE [LARGE SCALE GENOMIC DNA]</scope>
    <source>
        <strain evidence="6">Gri0909</strain>
    </source>
</reference>
<feature type="modified residue" description="4-aspartylphosphate" evidence="1">
    <location>
        <position position="59"/>
    </location>
</feature>
<dbReference type="InterPro" id="IPR011006">
    <property type="entry name" value="CheY-like_superfamily"/>
</dbReference>
<sequence>MTDIPLPRIPKIAAIDDEPANLQLLHDVLKSDYQLVFARSGEDGIAVVQKHMPDLILLDVMMPKMDGFEVICRLRANPETAQIPVIFVTARGDQEGEEEGLVAGAVDYVTKPIRPRILTARVRTHLALADQKNSYRQEVHEATSKLQKSYYEAIHMLGSAGHYNDSDTGTHIWRMAAYSGALARAALWNVEDAVTLELAATMHDMGKVGIPDSILRKPGKLDPDEWVIMKRHAEIGYDILSKGSSPVFVVAADVARHHHERWDGSGYPDGLAGKDIPEAARIVAIADVFDAWTMARPYKQAWSVDRAFEELRDVAGTHLDPGLVELFIGIREEIVFLKECWDEQDAA</sequence>
<comment type="caution">
    <text evidence="5">The sequence shown here is derived from an EMBL/GenBank/DDBJ whole genome shotgun (WGS) entry which is preliminary data.</text>
</comment>
<keyword evidence="1" id="KW-0597">Phosphoprotein</keyword>
<dbReference type="SMART" id="SM00471">
    <property type="entry name" value="HDc"/>
    <property type="match status" value="1"/>
</dbReference>
<dbReference type="AlphaFoldDB" id="A0A3S2WV07"/>
<dbReference type="OrthoDB" id="9176789at2"/>
<dbReference type="PROSITE" id="PS50110">
    <property type="entry name" value="RESPONSE_REGULATORY"/>
    <property type="match status" value="1"/>
</dbReference>
<dbReference type="InterPro" id="IPR037522">
    <property type="entry name" value="HD_GYP_dom"/>
</dbReference>
<feature type="domain" description="HD" evidence="3">
    <location>
        <begin position="168"/>
        <end position="292"/>
    </location>
</feature>
<evidence type="ECO:0000256" key="1">
    <source>
        <dbReference type="PROSITE-ProRule" id="PRU00169"/>
    </source>
</evidence>
<dbReference type="PANTHER" id="PTHR45228:SF5">
    <property type="entry name" value="CYCLIC DI-GMP PHOSPHODIESTERASE VC_1348-RELATED"/>
    <property type="match status" value="1"/>
</dbReference>
<dbReference type="SUPFAM" id="SSF52172">
    <property type="entry name" value="CheY-like"/>
    <property type="match status" value="1"/>
</dbReference>